<dbReference type="PROSITE" id="PS50125">
    <property type="entry name" value="GUANYLATE_CYCLASE_2"/>
    <property type="match status" value="1"/>
</dbReference>
<dbReference type="GO" id="GO:0004016">
    <property type="term" value="F:adenylate cyclase activity"/>
    <property type="evidence" value="ECO:0007669"/>
    <property type="project" value="UniProtKB-ARBA"/>
</dbReference>
<organism evidence="2 3">
    <name type="scientific">Mycobacterium colombiense</name>
    <dbReference type="NCBI Taxonomy" id="339268"/>
    <lineage>
        <taxon>Bacteria</taxon>
        <taxon>Bacillati</taxon>
        <taxon>Actinomycetota</taxon>
        <taxon>Actinomycetes</taxon>
        <taxon>Mycobacteriales</taxon>
        <taxon>Mycobacteriaceae</taxon>
        <taxon>Mycobacterium</taxon>
        <taxon>Mycobacterium avium complex (MAC)</taxon>
    </lineage>
</organism>
<sequence>MTFLFTDIEGSTRRWESDADAMRKALAGHDEALRAAIETHDGWLFKHTGDGVCAAFASPTSAVDAAVAAQLALELPVRMGLATGEAELREADYFGAVLNRAARVMAAGHGGQILLAESTAGLLSGVDLVDLGPRRLRDLPTPVRVFQVQAPGLRTDFPPLRALDTSAGNLRLATSSFIGRESELDEVHTAVKAHRLVTLTGVGGVGKTRLALEVARRLVDEFPDGVWVFELAAVTDPAAVPDAVAAVLGITQQPGKTMTESLAAAMEGTIRLLVIDNCEHLREAAADLVDAILAQSATVRILATSREGLRVADEQAWLVPSLEVGAGTASAAVALFVERARGEASHFSVAAPDDLAAVVEICRRLDGIPLAIELAASRMASMTAGEMRDRLDQRFRLLVGSRRALERHHTLRHAVAWSFELLDDTEKALLERCSVFTGGFDLQSACAVAGFDDADDLAVLDLLDALVRKSLLVADRSAGQTRYSILETIRQFAEEQLAARGDANDARAAHSRYFAGREADIMALWDSPRQHKAYTWFAAELANLRAAFRWAADEGDLDSAVALATCAASLGAWVEQYEPLTWAEELIESARRVKHRRLPQLLVVSSQCYAAGRLDDAVGYIDASRQLTESGDFDEVPYETQYSSGIVYTHAGQSERWAQLCRSGLQQDMGPQTVTRSSLVMAYYFLGERDEARAAAQGLLAAADAARSPSMACFALLAHGLAYYDVDPAAAYDALRRSLTIAQESGNRQMESASASTVLLVATTYRDPIECFEILTVLIGNYYDVGNTALLLNPLAILVSLLDGLGHHEQAAIISGFAASLFSLASYPQLKPAIAHLRDVLGDQSYESLARTGETMTTADMVAYAYDQIEQARAELNAAST</sequence>
<reference evidence="2 3" key="1">
    <citation type="submission" date="2016-06" db="EMBL/GenBank/DDBJ databases">
        <authorList>
            <person name="Kjaerup R.B."/>
            <person name="Dalgaard T.S."/>
            <person name="Juul-Madsen H.R."/>
        </authorList>
    </citation>
    <scope>NUCLEOTIDE SEQUENCE [LARGE SCALE GENOMIC DNA]</scope>
    <source>
        <strain evidence="2 3">E2464</strain>
    </source>
</reference>
<dbReference type="SUPFAM" id="SSF55073">
    <property type="entry name" value="Nucleotide cyclase"/>
    <property type="match status" value="1"/>
</dbReference>
<dbReference type="Gene3D" id="1.10.10.10">
    <property type="entry name" value="Winged helix-like DNA-binding domain superfamily/Winged helix DNA-binding domain"/>
    <property type="match status" value="1"/>
</dbReference>
<dbReference type="InterPro" id="IPR058852">
    <property type="entry name" value="HTH_77"/>
</dbReference>
<dbReference type="InterPro" id="IPR001054">
    <property type="entry name" value="A/G_cyclase"/>
</dbReference>
<comment type="caution">
    <text evidence="2">The sequence shown here is derived from an EMBL/GenBank/DDBJ whole genome shotgun (WGS) entry which is preliminary data.</text>
</comment>
<dbReference type="GO" id="GO:0035556">
    <property type="term" value="P:intracellular signal transduction"/>
    <property type="evidence" value="ECO:0007669"/>
    <property type="project" value="InterPro"/>
</dbReference>
<dbReference type="InterPro" id="IPR036388">
    <property type="entry name" value="WH-like_DNA-bd_sf"/>
</dbReference>
<dbReference type="GO" id="GO:0016887">
    <property type="term" value="F:ATP hydrolysis activity"/>
    <property type="evidence" value="ECO:0007669"/>
    <property type="project" value="InterPro"/>
</dbReference>
<dbReference type="Proteomes" id="UP000093861">
    <property type="component" value="Unassembled WGS sequence"/>
</dbReference>
<feature type="domain" description="Guanylate cyclase" evidence="1">
    <location>
        <begin position="2"/>
        <end position="105"/>
    </location>
</feature>
<gene>
    <name evidence="2" type="ORF">A5685_22800</name>
</gene>
<dbReference type="Gene3D" id="3.30.70.1230">
    <property type="entry name" value="Nucleotide cyclase"/>
    <property type="match status" value="2"/>
</dbReference>
<dbReference type="Pfam" id="PF25872">
    <property type="entry name" value="HTH_77"/>
    <property type="match status" value="1"/>
</dbReference>
<evidence type="ECO:0000313" key="3">
    <source>
        <dbReference type="Proteomes" id="UP000093861"/>
    </source>
</evidence>
<dbReference type="InterPro" id="IPR027417">
    <property type="entry name" value="P-loop_NTPase"/>
</dbReference>
<evidence type="ECO:0000259" key="1">
    <source>
        <dbReference type="PROSITE" id="PS50125"/>
    </source>
</evidence>
<dbReference type="SUPFAM" id="SSF52540">
    <property type="entry name" value="P-loop containing nucleoside triphosphate hydrolases"/>
    <property type="match status" value="1"/>
</dbReference>
<dbReference type="PANTHER" id="PTHR47691">
    <property type="entry name" value="REGULATOR-RELATED"/>
    <property type="match status" value="1"/>
</dbReference>
<dbReference type="SMART" id="SM00044">
    <property type="entry name" value="CYCc"/>
    <property type="match status" value="1"/>
</dbReference>
<evidence type="ECO:0000313" key="2">
    <source>
        <dbReference type="EMBL" id="OBH62815.1"/>
    </source>
</evidence>
<accession>A0A1A2SFK8</accession>
<dbReference type="CDD" id="cd07302">
    <property type="entry name" value="CHD"/>
    <property type="match status" value="1"/>
</dbReference>
<dbReference type="AlphaFoldDB" id="A0A1A2SFK8"/>
<dbReference type="Gene3D" id="3.40.50.300">
    <property type="entry name" value="P-loop containing nucleotide triphosphate hydrolases"/>
    <property type="match status" value="1"/>
</dbReference>
<name>A0A1A2SFK8_9MYCO</name>
<protein>
    <submittedName>
        <fullName evidence="2">Cyclase</fullName>
    </submittedName>
</protein>
<dbReference type="Pfam" id="PF00211">
    <property type="entry name" value="Guanylate_cyc"/>
    <property type="match status" value="1"/>
</dbReference>
<proteinExistence type="predicted"/>
<dbReference type="InterPro" id="IPR029787">
    <property type="entry name" value="Nucleotide_cyclase"/>
</dbReference>
<dbReference type="PANTHER" id="PTHR47691:SF3">
    <property type="entry name" value="HTH-TYPE TRANSCRIPTIONAL REGULATOR RV0890C-RELATED"/>
    <property type="match status" value="1"/>
</dbReference>
<dbReference type="GO" id="GO:0009190">
    <property type="term" value="P:cyclic nucleotide biosynthetic process"/>
    <property type="evidence" value="ECO:0007669"/>
    <property type="project" value="InterPro"/>
</dbReference>
<dbReference type="InterPro" id="IPR049945">
    <property type="entry name" value="AAA_22"/>
</dbReference>
<dbReference type="EMBL" id="LZJS01000062">
    <property type="protein sequence ID" value="OBH62815.1"/>
    <property type="molecule type" value="Genomic_DNA"/>
</dbReference>
<dbReference type="Pfam" id="PF13401">
    <property type="entry name" value="AAA_22"/>
    <property type="match status" value="1"/>
</dbReference>